<evidence type="ECO:0000256" key="5">
    <source>
        <dbReference type="ARBA" id="ARBA00022490"/>
    </source>
</evidence>
<feature type="domain" description="Integrator complex subunit 7 N-terminal" evidence="8">
    <location>
        <begin position="20"/>
        <end position="519"/>
    </location>
</feature>
<name>A0A6A4VN52_AMPAM</name>
<gene>
    <name evidence="10" type="primary">INTS7_0</name>
    <name evidence="10" type="ORF">FJT64_007324</name>
</gene>
<keyword evidence="6" id="KW-0539">Nucleus</keyword>
<dbReference type="InterPro" id="IPR056516">
    <property type="entry name" value="INTS7_N"/>
</dbReference>
<keyword evidence="5" id="KW-0963">Cytoplasm</keyword>
<comment type="subcellular location">
    <subcellularLocation>
        <location evidence="2">Cytoplasm</location>
    </subcellularLocation>
    <subcellularLocation>
        <location evidence="1">Nucleus</location>
    </subcellularLocation>
</comment>
<protein>
    <recommendedName>
        <fullName evidence="4">Integrator complex subunit 7</fullName>
    </recommendedName>
</protein>
<comment type="caution">
    <text evidence="10">The sequence shown here is derived from an EMBL/GenBank/DDBJ whole genome shotgun (WGS) entry which is preliminary data.</text>
</comment>
<dbReference type="GO" id="GO:0034472">
    <property type="term" value="P:snRNA 3'-end processing"/>
    <property type="evidence" value="ECO:0007669"/>
    <property type="project" value="TreeGrafter"/>
</dbReference>
<sequence length="926" mass="99384">MNVEPTTPDADQLTANTAFVAIDKGLLSGKVSEQVEAIVKFPSLFDRHPFPLLINSSMLKLADVFRVGSNFTRLCILRVCQQSERHLDKILNVDEVVRRIFSVIHSNDPVARGLALSTLGSLSAIIPQRKQVHHSIRQSLDARDPAELEAGILAAGRFAAVSKTFATNISERVSEMVQSVTTPVDTKLKLLNILQHMHHDTQTAATVRQLCVRLLPSFPSEQFVTTTLRVLTKLAAETLVDIPEQVELLLGYLTGDVRRAVKAAVLSELLQLSRRAAPLWSPANHGALIRFAAETRRTAEKAAALAVLVELARSVSVRQFDLAPDGPLMRLCQAEAYHEEAAVAGSAVQLLTALAVHCQERGVRPDVTASAVAACDSLLLLLTSAGGAEGGRRLRAPLRCAVSLASDDATAALLLESVGGLARAAPAGPARRALLEALCAVGSQRPHVLAPLASDVLALLEAPDTDGDTTVQLCTLLLQLRGGSAVWPDSEERALVAAAVRVSHWQAYKIARQAMRYGHHGAASRLLGPLLAHVSTEQMQFWLSALLEISEAEALLAAPAADRDMSVLSEASQRYARGLATLRASTSPTEQLEFPVEFCRLRWRSLQAHIRLWSACRTLQTSPPPACVANAGAAGARDDSQRSGRVTAQLQKSGAEFSSLADDYGRLHRASFDADPDSLAGVERLQRCCHLVAQAVGWAVRRTSPETVSAAACPAGPAAAAHPAEEACARAAAVVARAHQLSGAARGVDHRHTAALLAVSRLLTAAPLRLPRRFFQTLQRTVISLSVQPQPRSASEPVIAHPITSQLVVKIDGVVGHGRRGAVFRSIAQVQLRVTAALQGKPPADSKAQDTTIAMSRTVEPHNDYFHGQFLLDLRLPGIHVVTVDAHIVDADGIQWLTSSTEQLTVRAIDETQQSRPSRANSTQPH</sequence>
<accession>A0A6A4VN52</accession>
<dbReference type="Pfam" id="PF24437">
    <property type="entry name" value="INTS7_HB"/>
    <property type="match status" value="1"/>
</dbReference>
<reference evidence="10 11" key="1">
    <citation type="submission" date="2019-07" db="EMBL/GenBank/DDBJ databases">
        <title>Draft genome assembly of a fouling barnacle, Amphibalanus amphitrite (Darwin, 1854): The first reference genome for Thecostraca.</title>
        <authorList>
            <person name="Kim W."/>
        </authorList>
    </citation>
    <scope>NUCLEOTIDE SEQUENCE [LARGE SCALE GENOMIC DNA]</scope>
    <source>
        <strain evidence="10">SNU_AA5</strain>
        <tissue evidence="10">Soma without cirri and trophi</tissue>
    </source>
</reference>
<dbReference type="EMBL" id="VIIS01001637">
    <property type="protein sequence ID" value="KAF0295073.1"/>
    <property type="molecule type" value="Genomic_DNA"/>
</dbReference>
<organism evidence="10 11">
    <name type="scientific">Amphibalanus amphitrite</name>
    <name type="common">Striped barnacle</name>
    <name type="synonym">Balanus amphitrite</name>
    <dbReference type="NCBI Taxonomy" id="1232801"/>
    <lineage>
        <taxon>Eukaryota</taxon>
        <taxon>Metazoa</taxon>
        <taxon>Ecdysozoa</taxon>
        <taxon>Arthropoda</taxon>
        <taxon>Crustacea</taxon>
        <taxon>Multicrustacea</taxon>
        <taxon>Cirripedia</taxon>
        <taxon>Thoracica</taxon>
        <taxon>Thoracicalcarea</taxon>
        <taxon>Balanomorpha</taxon>
        <taxon>Balanoidea</taxon>
        <taxon>Balanidae</taxon>
        <taxon>Amphibalaninae</taxon>
        <taxon>Amphibalanus</taxon>
    </lineage>
</organism>
<evidence type="ECO:0000256" key="3">
    <source>
        <dbReference type="ARBA" id="ARBA00008565"/>
    </source>
</evidence>
<dbReference type="AlphaFoldDB" id="A0A6A4VN52"/>
<evidence type="ECO:0000259" key="7">
    <source>
        <dbReference type="Pfam" id="PF22965"/>
    </source>
</evidence>
<evidence type="ECO:0000259" key="8">
    <source>
        <dbReference type="Pfam" id="PF24436"/>
    </source>
</evidence>
<dbReference type="Pfam" id="PF22965">
    <property type="entry name" value="INTS7_C"/>
    <property type="match status" value="1"/>
</dbReference>
<evidence type="ECO:0000313" key="11">
    <source>
        <dbReference type="Proteomes" id="UP000440578"/>
    </source>
</evidence>
<dbReference type="PANTHER" id="PTHR13322:SF2">
    <property type="entry name" value="INTEGRATOR COMPLEX SUBUNIT 7"/>
    <property type="match status" value="1"/>
</dbReference>
<dbReference type="GO" id="GO:0005737">
    <property type="term" value="C:cytoplasm"/>
    <property type="evidence" value="ECO:0007669"/>
    <property type="project" value="UniProtKB-SubCell"/>
</dbReference>
<evidence type="ECO:0000256" key="2">
    <source>
        <dbReference type="ARBA" id="ARBA00004496"/>
    </source>
</evidence>
<dbReference type="SUPFAM" id="SSF48371">
    <property type="entry name" value="ARM repeat"/>
    <property type="match status" value="1"/>
</dbReference>
<evidence type="ECO:0000259" key="9">
    <source>
        <dbReference type="Pfam" id="PF24437"/>
    </source>
</evidence>
<proteinExistence type="inferred from homology"/>
<dbReference type="InterPro" id="IPR016024">
    <property type="entry name" value="ARM-type_fold"/>
</dbReference>
<dbReference type="InterPro" id="IPR033060">
    <property type="entry name" value="INTS7"/>
</dbReference>
<evidence type="ECO:0000256" key="4">
    <source>
        <dbReference type="ARBA" id="ARBA00015336"/>
    </source>
</evidence>
<evidence type="ECO:0000256" key="1">
    <source>
        <dbReference type="ARBA" id="ARBA00004123"/>
    </source>
</evidence>
<evidence type="ECO:0000256" key="6">
    <source>
        <dbReference type="ARBA" id="ARBA00023242"/>
    </source>
</evidence>
<evidence type="ECO:0000313" key="10">
    <source>
        <dbReference type="EMBL" id="KAF0295073.1"/>
    </source>
</evidence>
<feature type="domain" description="Integrator complex subunit 7 helical bundle" evidence="9">
    <location>
        <begin position="520"/>
        <end position="696"/>
    </location>
</feature>
<dbReference type="InterPro" id="IPR054519">
    <property type="entry name" value="INTS7_C"/>
</dbReference>
<dbReference type="Proteomes" id="UP000440578">
    <property type="component" value="Unassembled WGS sequence"/>
</dbReference>
<dbReference type="GO" id="GO:0032039">
    <property type="term" value="C:integrator complex"/>
    <property type="evidence" value="ECO:0007669"/>
    <property type="project" value="InterPro"/>
</dbReference>
<comment type="similarity">
    <text evidence="3">Belongs to the Integrator subunit 7 family.</text>
</comment>
<keyword evidence="11" id="KW-1185">Reference proteome</keyword>
<feature type="domain" description="Integrator complex subunit 7 C-terminal" evidence="7">
    <location>
        <begin position="785"/>
        <end position="896"/>
    </location>
</feature>
<dbReference type="PANTHER" id="PTHR13322">
    <property type="entry name" value="C1ORF73 PROTEIN"/>
    <property type="match status" value="1"/>
</dbReference>
<dbReference type="Pfam" id="PF24436">
    <property type="entry name" value="INTS7_N"/>
    <property type="match status" value="1"/>
</dbReference>
<dbReference type="InterPro" id="IPR056517">
    <property type="entry name" value="INTS7_HB"/>
</dbReference>
<dbReference type="OrthoDB" id="6349772at2759"/>